<protein>
    <recommendedName>
        <fullName evidence="3">DUF4287 domain-containing protein</fullName>
    </recommendedName>
</protein>
<reference evidence="1 2" key="1">
    <citation type="journal article" date="2016" name="Front. Microbiol.">
        <title>Genomic Resource of Rice Seed Associated Bacteria.</title>
        <authorList>
            <person name="Midha S."/>
            <person name="Bansal K."/>
            <person name="Sharma S."/>
            <person name="Kumar N."/>
            <person name="Patil P.P."/>
            <person name="Chaudhry V."/>
            <person name="Patil P.B."/>
        </authorList>
    </citation>
    <scope>NUCLEOTIDE SEQUENCE [LARGE SCALE GENOMIC DNA]</scope>
    <source>
        <strain evidence="1 2">NS354</strain>
    </source>
</reference>
<dbReference type="RefSeq" id="WP_058594821.1">
    <property type="nucleotide sequence ID" value="NZ_LDRK01000164.1"/>
</dbReference>
<keyword evidence="2" id="KW-1185">Reference proteome</keyword>
<organism evidence="1 2">
    <name type="scientific">Leucobacter chromiiresistens</name>
    <dbReference type="NCBI Taxonomy" id="1079994"/>
    <lineage>
        <taxon>Bacteria</taxon>
        <taxon>Bacillati</taxon>
        <taxon>Actinomycetota</taxon>
        <taxon>Actinomycetes</taxon>
        <taxon>Micrococcales</taxon>
        <taxon>Microbacteriaceae</taxon>
        <taxon>Leucobacter</taxon>
    </lineage>
</organism>
<dbReference type="Proteomes" id="UP000070810">
    <property type="component" value="Unassembled WGS sequence"/>
</dbReference>
<accession>A0A147E8L3</accession>
<evidence type="ECO:0008006" key="3">
    <source>
        <dbReference type="Google" id="ProtNLM"/>
    </source>
</evidence>
<proteinExistence type="predicted"/>
<dbReference type="EMBL" id="LDRK01000164">
    <property type="protein sequence ID" value="KTR80593.1"/>
    <property type="molecule type" value="Genomic_DNA"/>
</dbReference>
<dbReference type="OrthoDB" id="3837807at2"/>
<dbReference type="AlphaFoldDB" id="A0A147E8L3"/>
<gene>
    <name evidence="1" type="ORF">NS354_12875</name>
</gene>
<evidence type="ECO:0000313" key="2">
    <source>
        <dbReference type="Proteomes" id="UP000070810"/>
    </source>
</evidence>
<evidence type="ECO:0000313" key="1">
    <source>
        <dbReference type="EMBL" id="KTR80593.1"/>
    </source>
</evidence>
<name>A0A147E8L3_9MICO</name>
<comment type="caution">
    <text evidence="1">The sequence shown here is derived from an EMBL/GenBank/DDBJ whole genome shotgun (WGS) entry which is preliminary data.</text>
</comment>
<dbReference type="PATRIC" id="fig|1079994.3.peg.727"/>
<sequence>MNEANRTRPESVAAIERATGREWSAWVALFEAQGAPTLQHPAIAKIARAALTDDLGNPDWWAQAIAIAYEQQAGMRVPGQSSTGTFRVSASRTLPTDRDAAIEAWSAAHGSLPEHLGHAVSSPRTSRTEKRSFRRFDLEGAGRVEVSATPKGDKTTLAVSHDGLADGDRIEEWRAHWKSLLAAL</sequence>